<dbReference type="Pfam" id="PF18962">
    <property type="entry name" value="Por_Secre_tail"/>
    <property type="match status" value="1"/>
</dbReference>
<feature type="domain" description="DUF11" evidence="2">
    <location>
        <begin position="1234"/>
        <end position="1343"/>
    </location>
</feature>
<organism evidence="4 5">
    <name type="scientific">Nibribacter koreensis</name>
    <dbReference type="NCBI Taxonomy" id="1084519"/>
    <lineage>
        <taxon>Bacteria</taxon>
        <taxon>Pseudomonadati</taxon>
        <taxon>Bacteroidota</taxon>
        <taxon>Cytophagia</taxon>
        <taxon>Cytophagales</taxon>
        <taxon>Hymenobacteraceae</taxon>
        <taxon>Nibribacter</taxon>
    </lineage>
</organism>
<feature type="domain" description="Secretion system C-terminal sorting" evidence="3">
    <location>
        <begin position="1470"/>
        <end position="1541"/>
    </location>
</feature>
<protein>
    <submittedName>
        <fullName evidence="4">DUF11 domain-containing protein</fullName>
    </submittedName>
</protein>
<feature type="domain" description="DUF11" evidence="2">
    <location>
        <begin position="738"/>
        <end position="845"/>
    </location>
</feature>
<feature type="domain" description="DUF11" evidence="2">
    <location>
        <begin position="603"/>
        <end position="718"/>
    </location>
</feature>
<feature type="domain" description="DUF11" evidence="2">
    <location>
        <begin position="997"/>
        <end position="1098"/>
    </location>
</feature>
<sequence length="1544" mass="160687">MAPTTGQPNSTVVITGTNLTNTTSVLFAGTSAKFTVVSNTQLTVTVPGTAFTGPIRVTTPAGTALSSPFTVLRTTNSYTFTTTGALSYTPFLYNGSKSAENPIPVFTDLDNDGLLDLLVGTIDGNVEHYKQSSANSLSFVQGSQYFINLNPVQSNNTLKYASPTISDLDGDGLLDILIGDGNGLISHFKQASKNSLNFTLVTNSFLGVALAKNASPTISDLDGDGLLDLLVGAADGSLQHFEQNAPNTLSFTRRTASTGTFSNIDVSRTHGWAQPKVVDLDGDNLLDLIVGGYDGITYYFEQTAVNSLTFEGNSILLGDIGDHAAPAFADLNGDGLLEIVVGGWKIPMRLYTQQASPKADVGVTITASSGPYIVGRTITFTVLVKNEGPSAASGITVKDLLDPTKFQNITSGDATYDAANRTWNVGSLVANASKTLTITAQPMATGTYSILAKQTHPEVDLITANDSQTLTLNVVPSADIEVKNTPSKTTYNSGEVVEFTISARNLGPSTASNVVVQSKVPTNLVFSGGIPAGYDTLSGNWTVGALALNETKTLIIRATQKLPSNLGSFTSTATLLDRGSNEADLNTNNNTSSTTITITPSADVAVSMLVSTTAPAQGSNFTYTVRVTNNGPNNASNVVVSGSVPAGLAFSGATPTTGTATIGAGSITWNAGLIQRGTTQTMVLTASASTVGSITYTMAQTHTEFDGTAANNSASQTVNVLPTADIKVENIVTSTPLQQDKYSNDEVVTYQVKVTNNGPSTATNLKVRDLLPSTLKDITFTAPAGTTYSTTTGDWSIPSLTSGNSLVLLLNAKVKESAVINTTASLVSLDQFDNESANNSASNTIQAGTGTITADIAVSATVAAGTYYTQNPITFTVLATNNGPDAGSNLLFSAPLPAGFTFVSASGNYSNGVWTVASLASGSFAELTLVGKPGANRATDSTAEISYSFTAARTGTFAQADNVSANNFSTVNVQVKKQADIVTKMTVTSQRPDGKYYHNQTVATFYMVVVNNGPDVVTNLVGKDTRTGNINPTGLKLSQGSYSYSGVNAGYWFVGKILPGDSATLTLTGIPNTTGRMNLGGSVISADQFDPITENNSTVTLLNVLPVAEVAVTNTLVTTSPYNGGLATFKVTAVNNGPDAATALQIQDVLPAGLTFDHAETSSGSYDPATGIWTLGTDLLSGGSHAQTMTLVARINKAGAFATTASIVEPAAVYDPTTANNSATAGGTAITAADVLVTSSLSGGPYYPSEPFTIVIDATNLGPDKATQVKIDHDMSGLKLLSAVPSPGSTYDAVGKTWTITELVSGGVNKATLTLTVSALEIGFFSNSAYKTGGIEFDSNGGNTASGNNSSVASGQAEEKPSVLPVTLTTFTGKALVQGIELRWATASEQNSAYFAVQRSSNGKDFTTIGKVSSAGNSSQLVKYQYLDQNAPAGVVYYRLHQVDFDGAFEDSKVIAVQQKTQQVTGKVSVYPNPSVGNPTLNLSQLSTEAYQVTFFNMQGQRVHQLTLQGGALHTIDVQRLAIGQYIIQLSNGATLQSLKFIKH</sequence>
<gene>
    <name evidence="4" type="ORF">GCM10023183_09990</name>
</gene>
<dbReference type="Gene3D" id="2.60.40.1170">
    <property type="entry name" value="Mu homology domain, subdomain B"/>
    <property type="match status" value="2"/>
</dbReference>
<accession>A0ABP8FBX2</accession>
<dbReference type="InterPro" id="IPR013783">
    <property type="entry name" value="Ig-like_fold"/>
</dbReference>
<feature type="domain" description="DUF11" evidence="2">
    <location>
        <begin position="855"/>
        <end position="973"/>
    </location>
</feature>
<evidence type="ECO:0000256" key="1">
    <source>
        <dbReference type="ARBA" id="ARBA00022729"/>
    </source>
</evidence>
<dbReference type="InterPro" id="IPR028994">
    <property type="entry name" value="Integrin_alpha_N"/>
</dbReference>
<dbReference type="PANTHER" id="PTHR34819">
    <property type="entry name" value="LARGE CYSTEINE-RICH PERIPLASMIC PROTEIN OMCB"/>
    <property type="match status" value="1"/>
</dbReference>
<dbReference type="Pfam" id="PF13517">
    <property type="entry name" value="FG-GAP_3"/>
    <property type="match status" value="2"/>
</dbReference>
<dbReference type="RefSeq" id="WP_345163006.1">
    <property type="nucleotide sequence ID" value="NZ_BAABGX010000001.1"/>
</dbReference>
<dbReference type="InterPro" id="IPR013517">
    <property type="entry name" value="FG-GAP"/>
</dbReference>
<feature type="domain" description="DUF11" evidence="2">
    <location>
        <begin position="360"/>
        <end position="471"/>
    </location>
</feature>
<evidence type="ECO:0000259" key="2">
    <source>
        <dbReference type="Pfam" id="PF01345"/>
    </source>
</evidence>
<name>A0ABP8FBX2_9BACT</name>
<dbReference type="SUPFAM" id="SSF81296">
    <property type="entry name" value="E set domains"/>
    <property type="match status" value="1"/>
</dbReference>
<dbReference type="SUPFAM" id="SSF69318">
    <property type="entry name" value="Integrin alpha N-terminal domain"/>
    <property type="match status" value="1"/>
</dbReference>
<dbReference type="InterPro" id="IPR001434">
    <property type="entry name" value="OmcB-like_DUF11"/>
</dbReference>
<dbReference type="Proteomes" id="UP001501844">
    <property type="component" value="Unassembled WGS sequence"/>
</dbReference>
<dbReference type="Gene3D" id="2.130.10.130">
    <property type="entry name" value="Integrin alpha, N-terminal"/>
    <property type="match status" value="1"/>
</dbReference>
<feature type="domain" description="DUF11" evidence="2">
    <location>
        <begin position="1110"/>
        <end position="1225"/>
    </location>
</feature>
<proteinExistence type="predicted"/>
<dbReference type="NCBIfam" id="TIGR04183">
    <property type="entry name" value="Por_Secre_tail"/>
    <property type="match status" value="1"/>
</dbReference>
<dbReference type="Gene3D" id="2.60.40.10">
    <property type="entry name" value="Immunoglobulins"/>
    <property type="match status" value="3"/>
</dbReference>
<dbReference type="InterPro" id="IPR014756">
    <property type="entry name" value="Ig_E-set"/>
</dbReference>
<keyword evidence="5" id="KW-1185">Reference proteome</keyword>
<feature type="domain" description="DUF11" evidence="2">
    <location>
        <begin position="479"/>
        <end position="596"/>
    </location>
</feature>
<dbReference type="Pfam" id="PF01345">
    <property type="entry name" value="DUF11"/>
    <property type="match status" value="8"/>
</dbReference>
<evidence type="ECO:0000259" key="3">
    <source>
        <dbReference type="Pfam" id="PF18962"/>
    </source>
</evidence>
<dbReference type="NCBIfam" id="TIGR01451">
    <property type="entry name" value="B_ant_repeat"/>
    <property type="match status" value="6"/>
</dbReference>
<dbReference type="InterPro" id="IPR047589">
    <property type="entry name" value="DUF11_rpt"/>
</dbReference>
<dbReference type="InterPro" id="IPR051172">
    <property type="entry name" value="Chlamydia_OmcB"/>
</dbReference>
<evidence type="ECO:0000313" key="5">
    <source>
        <dbReference type="Proteomes" id="UP001501844"/>
    </source>
</evidence>
<evidence type="ECO:0000313" key="4">
    <source>
        <dbReference type="EMBL" id="GAA4300054.1"/>
    </source>
</evidence>
<comment type="caution">
    <text evidence="4">The sequence shown here is derived from an EMBL/GenBank/DDBJ whole genome shotgun (WGS) entry which is preliminary data.</text>
</comment>
<dbReference type="PANTHER" id="PTHR34819:SF3">
    <property type="entry name" value="CELL SURFACE PROTEIN"/>
    <property type="match status" value="1"/>
</dbReference>
<dbReference type="EMBL" id="BAABGX010000001">
    <property type="protein sequence ID" value="GAA4300054.1"/>
    <property type="molecule type" value="Genomic_DNA"/>
</dbReference>
<keyword evidence="1" id="KW-0732">Signal</keyword>
<reference evidence="5" key="1">
    <citation type="journal article" date="2019" name="Int. J. Syst. Evol. Microbiol.">
        <title>The Global Catalogue of Microorganisms (GCM) 10K type strain sequencing project: providing services to taxonomists for standard genome sequencing and annotation.</title>
        <authorList>
            <consortium name="The Broad Institute Genomics Platform"/>
            <consortium name="The Broad Institute Genome Sequencing Center for Infectious Disease"/>
            <person name="Wu L."/>
            <person name="Ma J."/>
        </authorList>
    </citation>
    <scope>NUCLEOTIDE SEQUENCE [LARGE SCALE GENOMIC DNA]</scope>
    <source>
        <strain evidence="5">JCM 17917</strain>
    </source>
</reference>
<dbReference type="InterPro" id="IPR026444">
    <property type="entry name" value="Secre_tail"/>
</dbReference>